<evidence type="ECO:0000313" key="1">
    <source>
        <dbReference type="EMBL" id="TCO74975.1"/>
    </source>
</evidence>
<proteinExistence type="predicted"/>
<comment type="caution">
    <text evidence="1">The sequence shown here is derived from an EMBL/GenBank/DDBJ whole genome shotgun (WGS) entry which is preliminary data.</text>
</comment>
<name>A0A4R2L6Z4_9FIRM</name>
<reference evidence="1 2" key="1">
    <citation type="submission" date="2019-03" db="EMBL/GenBank/DDBJ databases">
        <title>Genomic Encyclopedia of Type Strains, Phase IV (KMG-IV): sequencing the most valuable type-strain genomes for metagenomic binning, comparative biology and taxonomic classification.</title>
        <authorList>
            <person name="Goeker M."/>
        </authorList>
    </citation>
    <scope>NUCLEOTIDE SEQUENCE [LARGE SCALE GENOMIC DNA]</scope>
    <source>
        <strain evidence="1 2">DSM 102940</strain>
    </source>
</reference>
<dbReference type="Proteomes" id="UP000294919">
    <property type="component" value="Unassembled WGS sequence"/>
</dbReference>
<gene>
    <name evidence="1" type="ORF">EV214_11046</name>
</gene>
<evidence type="ECO:0008006" key="3">
    <source>
        <dbReference type="Google" id="ProtNLM"/>
    </source>
</evidence>
<dbReference type="AlphaFoldDB" id="A0A4R2L6Z4"/>
<dbReference type="EMBL" id="SLWV01000010">
    <property type="protein sequence ID" value="TCO74975.1"/>
    <property type="molecule type" value="Genomic_DNA"/>
</dbReference>
<dbReference type="RefSeq" id="WP_132244831.1">
    <property type="nucleotide sequence ID" value="NZ_SLWV01000010.1"/>
</dbReference>
<sequence length="375" mass="44917">MKKYVSVLILLILTLTYGACGNKEIKGEVKIFIKNQENFTKEKDIEKYMDTISKEQEEYVAEKKSWIRDIKNNNIEDYTLTIEKLKILDVSKVYVKIKQSYRYKEEKYNIVYPLLLVKEKGRWKDGDLNFEEMNTTHFKIKYLKKSKKYAKRIEKVCETAYNNITNRYGESINDCTVIKLYEDEERLRQSVKLSFAWKFAGWYEYPESIKTTKYEEEETYRKILEHELMHKFTISKSNNNMPYWFTEGLAVYFANFQNESKEYSKKSTYLRTYKGLIMNIQEIEKANLEKMKDPKKIANYYDNAGMIVKFMVEQYGIQKVKEIVEILGEFSYKEGTGAEVDEQAIKRFHWILPKVIGINIEALNKEWEKYLYETE</sequence>
<organism evidence="1 2">
    <name type="scientific">Marinisporobacter balticus</name>
    <dbReference type="NCBI Taxonomy" id="2018667"/>
    <lineage>
        <taxon>Bacteria</taxon>
        <taxon>Bacillati</taxon>
        <taxon>Bacillota</taxon>
        <taxon>Clostridia</taxon>
        <taxon>Peptostreptococcales</taxon>
        <taxon>Thermotaleaceae</taxon>
        <taxon>Marinisporobacter</taxon>
    </lineage>
</organism>
<dbReference type="OrthoDB" id="57539at2"/>
<accession>A0A4R2L6Z4</accession>
<protein>
    <recommendedName>
        <fullName evidence="3">Peptidase MA superfamily protein</fullName>
    </recommendedName>
</protein>
<keyword evidence="2" id="KW-1185">Reference proteome</keyword>
<evidence type="ECO:0000313" key="2">
    <source>
        <dbReference type="Proteomes" id="UP000294919"/>
    </source>
</evidence>